<dbReference type="GO" id="GO:0016301">
    <property type="term" value="F:kinase activity"/>
    <property type="evidence" value="ECO:0007669"/>
    <property type="project" value="UniProtKB-KW"/>
</dbReference>
<evidence type="ECO:0000256" key="4">
    <source>
        <dbReference type="ARBA" id="ARBA00022777"/>
    </source>
</evidence>
<dbReference type="RefSeq" id="WP_129604475.1">
    <property type="nucleotide sequence ID" value="NZ_SBLB01000007.1"/>
</dbReference>
<sequence length="327" mass="36812">MHLDAQQPNAIQDYLRRRGWLDTAEVVSSAEKPGEGNMNYTLRITTPLRTLIIKQSRGYVEKYPTIAAPADRAIIEGRFYQKAQAVPMLAERMPQLLGMDEENNMLVLEDLGTATDYTFLYQPCRQLDEADARALTDYLSVLHSQFSTDVPDPAFANRDMRTLNHEHIFNYPFLADNGFDLDTVQPGLQALAAPYKKDADLKRRVGQLGSVYKADGRALLHGDYYPGSWLQTTDGIKVIDPEFCFYGPPEFDLGIMMAHLMMAEQPATVLNTILSSYEKPSGFDDTLRQQFTGVEIMRRLIGLAQLPLSLSLEAKRDLLDDAHSLLS</sequence>
<keyword evidence="8" id="KW-1185">Reference proteome</keyword>
<dbReference type="Gene3D" id="3.30.200.20">
    <property type="entry name" value="Phosphorylase Kinase, domain 1"/>
    <property type="match status" value="1"/>
</dbReference>
<keyword evidence="2 7" id="KW-0808">Transferase</keyword>
<keyword evidence="4" id="KW-0418">Kinase</keyword>
<evidence type="ECO:0000256" key="5">
    <source>
        <dbReference type="ARBA" id="ARBA00022840"/>
    </source>
</evidence>
<proteinExistence type="inferred from homology"/>
<evidence type="ECO:0000313" key="7">
    <source>
        <dbReference type="EMBL" id="RYC67549.1"/>
    </source>
</evidence>
<dbReference type="Proteomes" id="UP000290407">
    <property type="component" value="Unassembled WGS sequence"/>
</dbReference>
<evidence type="ECO:0000313" key="8">
    <source>
        <dbReference type="Proteomes" id="UP000290407"/>
    </source>
</evidence>
<feature type="domain" description="Aminoglycoside phosphotransferase" evidence="6">
    <location>
        <begin position="35"/>
        <end position="278"/>
    </location>
</feature>
<dbReference type="PANTHER" id="PTHR34273">
    <property type="entry name" value="METHYLTHIORIBOSE KINASE"/>
    <property type="match status" value="1"/>
</dbReference>
<dbReference type="EMBL" id="SBLB01000007">
    <property type="protein sequence ID" value="RYC67549.1"/>
    <property type="molecule type" value="Genomic_DNA"/>
</dbReference>
<protein>
    <submittedName>
        <fullName evidence="7">Aminoglycoside phosphotransferase</fullName>
    </submittedName>
</protein>
<dbReference type="SUPFAM" id="SSF56112">
    <property type="entry name" value="Protein kinase-like (PK-like)"/>
    <property type="match status" value="1"/>
</dbReference>
<dbReference type="Pfam" id="PF01636">
    <property type="entry name" value="APH"/>
    <property type="match status" value="1"/>
</dbReference>
<reference evidence="7 8" key="1">
    <citation type="submission" date="2019-01" db="EMBL/GenBank/DDBJ databases">
        <title>Spirosoma flava sp. nov., a propanil-degrading bacterium isolated from herbicide-contaminated soil.</title>
        <authorList>
            <person name="Zhang L."/>
            <person name="Jiang J.-D."/>
        </authorList>
    </citation>
    <scope>NUCLEOTIDE SEQUENCE [LARGE SCALE GENOMIC DNA]</scope>
    <source>
        <strain evidence="7 8">TY50</strain>
    </source>
</reference>
<keyword evidence="3" id="KW-0547">Nucleotide-binding</keyword>
<evidence type="ECO:0000256" key="1">
    <source>
        <dbReference type="ARBA" id="ARBA00010165"/>
    </source>
</evidence>
<dbReference type="GO" id="GO:0005524">
    <property type="term" value="F:ATP binding"/>
    <property type="evidence" value="ECO:0007669"/>
    <property type="project" value="UniProtKB-KW"/>
</dbReference>
<evidence type="ECO:0000256" key="3">
    <source>
        <dbReference type="ARBA" id="ARBA00022741"/>
    </source>
</evidence>
<evidence type="ECO:0000256" key="2">
    <source>
        <dbReference type="ARBA" id="ARBA00022679"/>
    </source>
</evidence>
<keyword evidence="5" id="KW-0067">ATP-binding</keyword>
<gene>
    <name evidence="7" type="ORF">EQG79_22830</name>
</gene>
<dbReference type="PANTHER" id="PTHR34273:SF2">
    <property type="entry name" value="METHYLTHIORIBOSE KINASE"/>
    <property type="match status" value="1"/>
</dbReference>
<dbReference type="InterPro" id="IPR002575">
    <property type="entry name" value="Aminoglycoside_PTrfase"/>
</dbReference>
<comment type="similarity">
    <text evidence="1">Belongs to the methylthioribose kinase family.</text>
</comment>
<dbReference type="Gene3D" id="3.90.1200.10">
    <property type="match status" value="1"/>
</dbReference>
<evidence type="ECO:0000259" key="6">
    <source>
        <dbReference type="Pfam" id="PF01636"/>
    </source>
</evidence>
<comment type="caution">
    <text evidence="7">The sequence shown here is derived from an EMBL/GenBank/DDBJ whole genome shotgun (WGS) entry which is preliminary data.</text>
</comment>
<organism evidence="7 8">
    <name type="scientific">Spirosoma sordidisoli</name>
    <dbReference type="NCBI Taxonomy" id="2502893"/>
    <lineage>
        <taxon>Bacteria</taxon>
        <taxon>Pseudomonadati</taxon>
        <taxon>Bacteroidota</taxon>
        <taxon>Cytophagia</taxon>
        <taxon>Cytophagales</taxon>
        <taxon>Cytophagaceae</taxon>
        <taxon>Spirosoma</taxon>
    </lineage>
</organism>
<accession>A0A4Q2UL34</accession>
<dbReference type="InterPro" id="IPR011009">
    <property type="entry name" value="Kinase-like_dom_sf"/>
</dbReference>
<name>A0A4Q2UL34_9BACT</name>
<dbReference type="AlphaFoldDB" id="A0A4Q2UL34"/>